<reference evidence="1" key="2">
    <citation type="journal article" date="2015" name="Data Brief">
        <title>Shoot transcriptome of the giant reed, Arundo donax.</title>
        <authorList>
            <person name="Barrero R.A."/>
            <person name="Guerrero F.D."/>
            <person name="Moolhuijzen P."/>
            <person name="Goolsby J.A."/>
            <person name="Tidwell J."/>
            <person name="Bellgard S.E."/>
            <person name="Bellgard M.I."/>
        </authorList>
    </citation>
    <scope>NUCLEOTIDE SEQUENCE</scope>
    <source>
        <tissue evidence="1">Shoot tissue taken approximately 20 cm above the soil surface</tissue>
    </source>
</reference>
<dbReference type="AlphaFoldDB" id="A0A0A9CLY9"/>
<proteinExistence type="predicted"/>
<dbReference type="EMBL" id="GBRH01220576">
    <property type="protein sequence ID" value="JAD77319.1"/>
    <property type="molecule type" value="Transcribed_RNA"/>
</dbReference>
<accession>A0A0A9CLY9</accession>
<evidence type="ECO:0000313" key="1">
    <source>
        <dbReference type="EMBL" id="JAD77319.1"/>
    </source>
</evidence>
<sequence length="53" mass="6027">MGQYLQQLAAGWNGGHIYRHGAGYCGSVKARKFCYNGMCWLRDIFGYFGRLTC</sequence>
<organism evidence="1">
    <name type="scientific">Arundo donax</name>
    <name type="common">Giant reed</name>
    <name type="synonym">Donax arundinaceus</name>
    <dbReference type="NCBI Taxonomy" id="35708"/>
    <lineage>
        <taxon>Eukaryota</taxon>
        <taxon>Viridiplantae</taxon>
        <taxon>Streptophyta</taxon>
        <taxon>Embryophyta</taxon>
        <taxon>Tracheophyta</taxon>
        <taxon>Spermatophyta</taxon>
        <taxon>Magnoliopsida</taxon>
        <taxon>Liliopsida</taxon>
        <taxon>Poales</taxon>
        <taxon>Poaceae</taxon>
        <taxon>PACMAD clade</taxon>
        <taxon>Arundinoideae</taxon>
        <taxon>Arundineae</taxon>
        <taxon>Arundo</taxon>
    </lineage>
</organism>
<protein>
    <submittedName>
        <fullName evidence="1">Uncharacterized protein</fullName>
    </submittedName>
</protein>
<name>A0A0A9CLY9_ARUDO</name>
<reference evidence="1" key="1">
    <citation type="submission" date="2014-09" db="EMBL/GenBank/DDBJ databases">
        <authorList>
            <person name="Magalhaes I.L.F."/>
            <person name="Oliveira U."/>
            <person name="Santos F.R."/>
            <person name="Vidigal T.H.D.A."/>
            <person name="Brescovit A.D."/>
            <person name="Santos A.J."/>
        </authorList>
    </citation>
    <scope>NUCLEOTIDE SEQUENCE</scope>
    <source>
        <tissue evidence="1">Shoot tissue taken approximately 20 cm above the soil surface</tissue>
    </source>
</reference>